<evidence type="ECO:0008006" key="4">
    <source>
        <dbReference type="Google" id="ProtNLM"/>
    </source>
</evidence>
<evidence type="ECO:0000313" key="3">
    <source>
        <dbReference type="Proteomes" id="UP000075583"/>
    </source>
</evidence>
<dbReference type="InterPro" id="IPR050445">
    <property type="entry name" value="Bact_polysacc_biosynth/exp"/>
</dbReference>
<sequence length="360" mass="41366">MMDKANNSYEENITLAVLVQRIKNWIAFMFSAWKRIFLGTLFIGAVFFLYQFAKKNSYRAETTFVLESEGGGIGGQLSSLANLTGINLGSMSEGSSLFQIDNIIELYRSYRMMRKTLLTEVEVSSKKQRLITHYIEDAKLSKKMSKAGINFEVPDNQIEIRHDSVLKEVVEDILKYNLSVTKPSRKLTILSVVYSSKNQEFSKVFNETLVMHVNEFYLDTKTKKSGDNLGILAYQTDSVKRVLDKTLADLAEFEERHPNLNPLRAKELLPYQKLQIDVRASGAVYEELVKNLEIAKISYRNNQPLIQVIDEPVLPLNNQKMKWYKALVIGLVIGGVFMVFWVTMSYFYRLALREDKESIE</sequence>
<dbReference type="PANTHER" id="PTHR32309">
    <property type="entry name" value="TYROSINE-PROTEIN KINASE"/>
    <property type="match status" value="1"/>
</dbReference>
<dbReference type="Proteomes" id="UP000075583">
    <property type="component" value="Unassembled WGS sequence"/>
</dbReference>
<evidence type="ECO:0000256" key="1">
    <source>
        <dbReference type="SAM" id="Phobius"/>
    </source>
</evidence>
<dbReference type="OrthoDB" id="745212at2"/>
<proteinExistence type="predicted"/>
<feature type="transmembrane region" description="Helical" evidence="1">
    <location>
        <begin position="326"/>
        <end position="348"/>
    </location>
</feature>
<dbReference type="STRING" id="279360.MB14_03040"/>
<keyword evidence="1" id="KW-0812">Transmembrane</keyword>
<keyword evidence="1" id="KW-0472">Membrane</keyword>
<keyword evidence="1" id="KW-1133">Transmembrane helix</keyword>
<accession>A0A150XC11</accession>
<reference evidence="2" key="1">
    <citation type="submission" date="2016-01" db="EMBL/GenBank/DDBJ databases">
        <title>Genome sequencing of Roseivirga ehrenbergii KMM 6017.</title>
        <authorList>
            <person name="Selvaratnam C."/>
            <person name="Thevarajoo S."/>
            <person name="Goh K.M."/>
            <person name="Ee R."/>
            <person name="Chan K.-G."/>
            <person name="Chong C.S."/>
        </authorList>
    </citation>
    <scope>NUCLEOTIDE SEQUENCE [LARGE SCALE GENOMIC DNA]</scope>
    <source>
        <strain evidence="2">KMM 6017</strain>
    </source>
</reference>
<name>A0A150XC11_ROSEK</name>
<protein>
    <recommendedName>
        <fullName evidence="4">Polysaccharide chain length determinant N-terminal domain-containing protein</fullName>
    </recommendedName>
</protein>
<organism evidence="2 3">
    <name type="scientific">Roseivirga ehrenbergii (strain DSM 102268 / JCM 13514 / KCTC 12282 / NCIMB 14502 / KMM 6017)</name>
    <dbReference type="NCBI Taxonomy" id="279360"/>
    <lineage>
        <taxon>Bacteria</taxon>
        <taxon>Pseudomonadati</taxon>
        <taxon>Bacteroidota</taxon>
        <taxon>Cytophagia</taxon>
        <taxon>Cytophagales</taxon>
        <taxon>Roseivirgaceae</taxon>
        <taxon>Roseivirga</taxon>
    </lineage>
</organism>
<keyword evidence="3" id="KW-1185">Reference proteome</keyword>
<dbReference type="RefSeq" id="WP_062591316.1">
    <property type="nucleotide sequence ID" value="NZ_LQZQ01000023.1"/>
</dbReference>
<evidence type="ECO:0000313" key="2">
    <source>
        <dbReference type="EMBL" id="KYG76238.1"/>
    </source>
</evidence>
<dbReference type="EMBL" id="LQZQ01000023">
    <property type="protein sequence ID" value="KYG76238.1"/>
    <property type="molecule type" value="Genomic_DNA"/>
</dbReference>
<dbReference type="AlphaFoldDB" id="A0A150XC11"/>
<gene>
    <name evidence="2" type="ORF">MB14_03040</name>
</gene>
<comment type="caution">
    <text evidence="2">The sequence shown here is derived from an EMBL/GenBank/DDBJ whole genome shotgun (WGS) entry which is preliminary data.</text>
</comment>
<feature type="transmembrane region" description="Helical" evidence="1">
    <location>
        <begin position="25"/>
        <end position="50"/>
    </location>
</feature>
<dbReference type="PANTHER" id="PTHR32309:SF31">
    <property type="entry name" value="CAPSULAR EXOPOLYSACCHARIDE FAMILY"/>
    <property type="match status" value="1"/>
</dbReference>